<protein>
    <submittedName>
        <fullName evidence="1">Uncharacterized protein</fullName>
    </submittedName>
</protein>
<keyword evidence="2" id="KW-1185">Reference proteome</keyword>
<reference evidence="2" key="1">
    <citation type="journal article" date="2023" name="Nat. Plants">
        <title>Single-cell RNA sequencing provides a high-resolution roadmap for understanding the multicellular compartmentation of specialized metabolism.</title>
        <authorList>
            <person name="Sun S."/>
            <person name="Shen X."/>
            <person name="Li Y."/>
            <person name="Li Y."/>
            <person name="Wang S."/>
            <person name="Li R."/>
            <person name="Zhang H."/>
            <person name="Shen G."/>
            <person name="Guo B."/>
            <person name="Wei J."/>
            <person name="Xu J."/>
            <person name="St-Pierre B."/>
            <person name="Chen S."/>
            <person name="Sun C."/>
        </authorList>
    </citation>
    <scope>NUCLEOTIDE SEQUENCE [LARGE SCALE GENOMIC DNA]</scope>
</reference>
<proteinExistence type="predicted"/>
<evidence type="ECO:0000313" key="2">
    <source>
        <dbReference type="Proteomes" id="UP001060085"/>
    </source>
</evidence>
<organism evidence="1 2">
    <name type="scientific">Catharanthus roseus</name>
    <name type="common">Madagascar periwinkle</name>
    <name type="synonym">Vinca rosea</name>
    <dbReference type="NCBI Taxonomy" id="4058"/>
    <lineage>
        <taxon>Eukaryota</taxon>
        <taxon>Viridiplantae</taxon>
        <taxon>Streptophyta</taxon>
        <taxon>Embryophyta</taxon>
        <taxon>Tracheophyta</taxon>
        <taxon>Spermatophyta</taxon>
        <taxon>Magnoliopsida</taxon>
        <taxon>eudicotyledons</taxon>
        <taxon>Gunneridae</taxon>
        <taxon>Pentapetalae</taxon>
        <taxon>asterids</taxon>
        <taxon>lamiids</taxon>
        <taxon>Gentianales</taxon>
        <taxon>Apocynaceae</taxon>
        <taxon>Rauvolfioideae</taxon>
        <taxon>Vinceae</taxon>
        <taxon>Catharanthinae</taxon>
        <taxon>Catharanthus</taxon>
    </lineage>
</organism>
<accession>A0ACC0B9V4</accession>
<evidence type="ECO:0000313" key="1">
    <source>
        <dbReference type="EMBL" id="KAI5669382.1"/>
    </source>
</evidence>
<dbReference type="EMBL" id="CM044704">
    <property type="protein sequence ID" value="KAI5669382.1"/>
    <property type="molecule type" value="Genomic_DNA"/>
</dbReference>
<name>A0ACC0B9V4_CATRO</name>
<sequence length="1030" mass="114135">MGLWIWKSAATMFLLLSVAIMIITSASAATLMSGNETDYLALIELKRQISDDPHGFLNSWNNSIHHCQWQGVTCDARNQRVTTLTLQGQSLFGSISPYLGNLSFLKSIELGENRFFGEIPPDIGRLFGLINLNLSENALVGYVPINLTQCSELVYISLRDNKFIGEILKEFGSLKKLVFLNLGGNNFTGNIPSSLGNLSLLNTLSLGVNNLEGHLPEEFGKLINLASFSVSQNFLAGNFPMSLFNISTLQNISITQNFFQGNLPDDIGLKMPNLQLFYVCVNQFSGTIPKSITNATKLEIICLSTNKFQGELPKNIGNYLPNLQVLAIGSNLLEGDLTFISSLTNCSRLQILHISDNNFEGELPRSIGNLSSNLQQLMLDFNKISGEIPLELGNLRNLILLSMNSNSISGTIPSNFGAFQSLQWLKLGTNKFSGSIPSVIYNITSLYLLKLEQNFFEGTIPLSLGTCRSLRELDLSQNKLTGNMNETIFASSFSPLFLDLSYNSLTGSLPIEVGNLKQMNTFNVSYNNFTGEIPTTIGECSSLEYLSMEGNSFRGLIPPTLASIKGIQYLDLSQNQLTGEIPKDLESLVFLKYMNLSFNDLEGEVPFDGVFGNASLISLEGNNKLCGGINELGLHSCMVRKKKNRKMLIIILLPIFLTMILSFALLLLVYRRRLRRKWQSIVPQRDDKLINVSFYELHRATGGFSQGNLIGSGGFGFVYKGVLDQHGGRIVAIKVLDLRKNGASTSFKAECRALRNIRHRNLVSLITYCSSIDKEGQEFKALVYEFMQNGSLDGWLHPGQLHETEKPRNLSLVQRINIAIDVAMAMDYLHNQTHVPIVHCDLKPSNILLDSDLTAHVGDFGLARLLLTSTENSSAQGISSNTIAVKGSIGYAAPEYGIGGEPSTEGDVYSYGILLLEIFTERRPTDDIFKDGLDLHNFVLDKMNFPKQVMMIFHHASLDEETRTLNEPDDPIEIGVSTNSGDLMECLISILRIGLKCSVTFPKDRMNMNEVVRELLHIKNALIGLRRHAL</sequence>
<dbReference type="Proteomes" id="UP001060085">
    <property type="component" value="Linkage Group LG04"/>
</dbReference>
<gene>
    <name evidence="1" type="ORF">M9H77_19235</name>
</gene>
<comment type="caution">
    <text evidence="1">The sequence shown here is derived from an EMBL/GenBank/DDBJ whole genome shotgun (WGS) entry which is preliminary data.</text>
</comment>